<proteinExistence type="predicted"/>
<organism evidence="1 2">
    <name type="scientific">Panagrolaimus sp. PS1159</name>
    <dbReference type="NCBI Taxonomy" id="55785"/>
    <lineage>
        <taxon>Eukaryota</taxon>
        <taxon>Metazoa</taxon>
        <taxon>Ecdysozoa</taxon>
        <taxon>Nematoda</taxon>
        <taxon>Chromadorea</taxon>
        <taxon>Rhabditida</taxon>
        <taxon>Tylenchina</taxon>
        <taxon>Panagrolaimomorpha</taxon>
        <taxon>Panagrolaimoidea</taxon>
        <taxon>Panagrolaimidae</taxon>
        <taxon>Panagrolaimus</taxon>
    </lineage>
</organism>
<sequence length="142" mass="16071">MLCYQLYATPAPLTLNSEMAAMKACSELQNCIGFKKTTENEYVLLIHLTGYVVNETCKEYYLWDKSGGITYPKQPTELEATILFAIFPYAWNECPPGFDVDGSLCRGRSSSITGTHPSYMALRYDGTYCYVLQKQTVIDSWL</sequence>
<evidence type="ECO:0000313" key="1">
    <source>
        <dbReference type="Proteomes" id="UP000887580"/>
    </source>
</evidence>
<name>A0AC35EWB4_9BILA</name>
<accession>A0AC35EWB4</accession>
<dbReference type="WBParaSite" id="PS1159_v2.g1060.t1">
    <property type="protein sequence ID" value="PS1159_v2.g1060.t1"/>
    <property type="gene ID" value="PS1159_v2.g1060"/>
</dbReference>
<protein>
    <submittedName>
        <fullName evidence="2">Uncharacterized protein</fullName>
    </submittedName>
</protein>
<reference evidence="2" key="1">
    <citation type="submission" date="2022-11" db="UniProtKB">
        <authorList>
            <consortium name="WormBaseParasite"/>
        </authorList>
    </citation>
    <scope>IDENTIFICATION</scope>
</reference>
<dbReference type="Proteomes" id="UP000887580">
    <property type="component" value="Unplaced"/>
</dbReference>
<evidence type="ECO:0000313" key="2">
    <source>
        <dbReference type="WBParaSite" id="PS1159_v2.g1060.t1"/>
    </source>
</evidence>